<dbReference type="KEGG" id="psac:PSM36_1914"/>
<evidence type="ECO:0000256" key="1">
    <source>
        <dbReference type="SAM" id="Phobius"/>
    </source>
</evidence>
<name>A0A1R3T3V0_9BACT</name>
<evidence type="ECO:0000313" key="3">
    <source>
        <dbReference type="Proteomes" id="UP000187464"/>
    </source>
</evidence>
<sequence>MKVIYSNFLPVKGFRAINLFGVVFARKEEPGLDECILTHESVHTRQMVELLVIGFYIWYVMEWILRWIRYKDRYTAYRNICFEREAYDNDTDPLYLKQRRRYAFIKYL</sequence>
<proteinExistence type="predicted"/>
<dbReference type="Proteomes" id="UP000187464">
    <property type="component" value="Chromosome I"/>
</dbReference>
<keyword evidence="1" id="KW-0812">Transmembrane</keyword>
<dbReference type="EMBL" id="LT605205">
    <property type="protein sequence ID" value="SCD20729.1"/>
    <property type="molecule type" value="Genomic_DNA"/>
</dbReference>
<dbReference type="AlphaFoldDB" id="A0A1R3T3V0"/>
<accession>A0A1R3T3V0</accession>
<feature type="transmembrane region" description="Helical" evidence="1">
    <location>
        <begin position="50"/>
        <end position="68"/>
    </location>
</feature>
<keyword evidence="3" id="KW-1185">Reference proteome</keyword>
<evidence type="ECO:0000313" key="2">
    <source>
        <dbReference type="EMBL" id="SCD20729.1"/>
    </source>
</evidence>
<gene>
    <name evidence="2" type="ORF">PSM36_1914</name>
</gene>
<reference evidence="2 3" key="1">
    <citation type="submission" date="2016-08" db="EMBL/GenBank/DDBJ databases">
        <authorList>
            <person name="Seilhamer J.J."/>
        </authorList>
    </citation>
    <scope>NUCLEOTIDE SEQUENCE [LARGE SCALE GENOMIC DNA]</scope>
    <source>
        <strain evidence="2">M3/6</strain>
    </source>
</reference>
<keyword evidence="1" id="KW-0472">Membrane</keyword>
<dbReference type="STRING" id="1642647.PSM36_1914"/>
<dbReference type="RefSeq" id="WP_076930693.1">
    <property type="nucleotide sequence ID" value="NZ_DAMBAO010000043.1"/>
</dbReference>
<keyword evidence="1" id="KW-1133">Transmembrane helix</keyword>
<organism evidence="2 3">
    <name type="scientific">Proteiniphilum saccharofermentans</name>
    <dbReference type="NCBI Taxonomy" id="1642647"/>
    <lineage>
        <taxon>Bacteria</taxon>
        <taxon>Pseudomonadati</taxon>
        <taxon>Bacteroidota</taxon>
        <taxon>Bacteroidia</taxon>
        <taxon>Bacteroidales</taxon>
        <taxon>Dysgonomonadaceae</taxon>
        <taxon>Proteiniphilum</taxon>
    </lineage>
</organism>
<protein>
    <submittedName>
        <fullName evidence="2">Putative membrane protein</fullName>
    </submittedName>
</protein>